<sequence length="69" mass="8320">MGLKLYTHTTWLCFQWHFKIFTTKSSTLLNKYYKESLKTINQIKTKNGVQSFSIYIVNIRKPKIARKKY</sequence>
<protein>
    <submittedName>
        <fullName evidence="1">Uncharacterized protein</fullName>
    </submittedName>
</protein>
<dbReference type="EMBL" id="KZ305077">
    <property type="protein sequence ID" value="PIA29338.1"/>
    <property type="molecule type" value="Genomic_DNA"/>
</dbReference>
<organism evidence="1 2">
    <name type="scientific">Aquilegia coerulea</name>
    <name type="common">Rocky mountain columbine</name>
    <dbReference type="NCBI Taxonomy" id="218851"/>
    <lineage>
        <taxon>Eukaryota</taxon>
        <taxon>Viridiplantae</taxon>
        <taxon>Streptophyta</taxon>
        <taxon>Embryophyta</taxon>
        <taxon>Tracheophyta</taxon>
        <taxon>Spermatophyta</taxon>
        <taxon>Magnoliopsida</taxon>
        <taxon>Ranunculales</taxon>
        <taxon>Ranunculaceae</taxon>
        <taxon>Thalictroideae</taxon>
        <taxon>Aquilegia</taxon>
    </lineage>
</organism>
<dbReference type="Proteomes" id="UP000230069">
    <property type="component" value="Unassembled WGS sequence"/>
</dbReference>
<dbReference type="InParanoid" id="A0A2G5CDI0"/>
<evidence type="ECO:0000313" key="1">
    <source>
        <dbReference type="EMBL" id="PIA29338.1"/>
    </source>
</evidence>
<evidence type="ECO:0000313" key="2">
    <source>
        <dbReference type="Proteomes" id="UP000230069"/>
    </source>
</evidence>
<accession>A0A2G5CDI0</accession>
<reference evidence="1 2" key="1">
    <citation type="submission" date="2017-09" db="EMBL/GenBank/DDBJ databases">
        <title>WGS assembly of Aquilegia coerulea Goldsmith.</title>
        <authorList>
            <person name="Hodges S."/>
            <person name="Kramer E."/>
            <person name="Nordborg M."/>
            <person name="Tomkins J."/>
            <person name="Borevitz J."/>
            <person name="Derieg N."/>
            <person name="Yan J."/>
            <person name="Mihaltcheva S."/>
            <person name="Hayes R.D."/>
            <person name="Rokhsar D."/>
        </authorList>
    </citation>
    <scope>NUCLEOTIDE SEQUENCE [LARGE SCALE GENOMIC DNA]</scope>
    <source>
        <strain evidence="2">cv. Goldsmith</strain>
    </source>
</reference>
<name>A0A2G5CDI0_AQUCA</name>
<proteinExistence type="predicted"/>
<gene>
    <name evidence="1" type="ORF">AQUCO_06000003v1</name>
</gene>
<keyword evidence="2" id="KW-1185">Reference proteome</keyword>
<dbReference type="AlphaFoldDB" id="A0A2G5CDI0"/>